<keyword evidence="1" id="KW-1133">Transmembrane helix</keyword>
<keyword evidence="2" id="KW-1185">Reference proteome</keyword>
<dbReference type="GeneID" id="104732309"/>
<evidence type="ECO:0000313" key="3">
    <source>
        <dbReference type="RefSeq" id="XP_019089163.1"/>
    </source>
</evidence>
<name>A0ABM1QQX5_CAMSA</name>
<keyword evidence="1" id="KW-0812">Transmembrane</keyword>
<organism evidence="2 3">
    <name type="scientific">Camelina sativa</name>
    <name type="common">False flax</name>
    <name type="synonym">Myagrum sativum</name>
    <dbReference type="NCBI Taxonomy" id="90675"/>
    <lineage>
        <taxon>Eukaryota</taxon>
        <taxon>Viridiplantae</taxon>
        <taxon>Streptophyta</taxon>
        <taxon>Embryophyta</taxon>
        <taxon>Tracheophyta</taxon>
        <taxon>Spermatophyta</taxon>
        <taxon>Magnoliopsida</taxon>
        <taxon>eudicotyledons</taxon>
        <taxon>Gunneridae</taxon>
        <taxon>Pentapetalae</taxon>
        <taxon>rosids</taxon>
        <taxon>malvids</taxon>
        <taxon>Brassicales</taxon>
        <taxon>Brassicaceae</taxon>
        <taxon>Camelineae</taxon>
        <taxon>Camelina</taxon>
    </lineage>
</organism>
<evidence type="ECO:0000313" key="2">
    <source>
        <dbReference type="Proteomes" id="UP000694864"/>
    </source>
</evidence>
<evidence type="ECO:0000256" key="1">
    <source>
        <dbReference type="SAM" id="Phobius"/>
    </source>
</evidence>
<protein>
    <submittedName>
        <fullName evidence="3">Defensin-like protein 89</fullName>
    </submittedName>
</protein>
<feature type="transmembrane region" description="Helical" evidence="1">
    <location>
        <begin position="24"/>
        <end position="45"/>
    </location>
</feature>
<dbReference type="RefSeq" id="XP_019089163.1">
    <property type="nucleotide sequence ID" value="XM_019233618.1"/>
</dbReference>
<sequence length="106" mass="11934">MNKSKFIVIDGPIVQMGSQVTFDLLGVLYNQILLFLFHVFVYELLTGQKTQCYSNLVCNNNTSTCVELCRAKNYALGGVCFPRVNRCCCYITLESQESSISKDTNN</sequence>
<reference evidence="2" key="1">
    <citation type="journal article" date="2014" name="Nat. Commun.">
        <title>The emerging biofuel crop Camelina sativa retains a highly undifferentiated hexaploid genome structure.</title>
        <authorList>
            <person name="Kagale S."/>
            <person name="Koh C."/>
            <person name="Nixon J."/>
            <person name="Bollina V."/>
            <person name="Clarke W.E."/>
            <person name="Tuteja R."/>
            <person name="Spillane C."/>
            <person name="Robinson S.J."/>
            <person name="Links M.G."/>
            <person name="Clarke C."/>
            <person name="Higgins E.E."/>
            <person name="Huebert T."/>
            <person name="Sharpe A.G."/>
            <person name="Parkin I.A."/>
        </authorList>
    </citation>
    <scope>NUCLEOTIDE SEQUENCE [LARGE SCALE GENOMIC DNA]</scope>
    <source>
        <strain evidence="2">cv. DH55</strain>
    </source>
</reference>
<reference evidence="3" key="2">
    <citation type="submission" date="2025-08" db="UniProtKB">
        <authorList>
            <consortium name="RefSeq"/>
        </authorList>
    </citation>
    <scope>IDENTIFICATION</scope>
    <source>
        <tissue evidence="3">Leaf</tissue>
    </source>
</reference>
<dbReference type="Proteomes" id="UP000694864">
    <property type="component" value="Chromosome 12"/>
</dbReference>
<proteinExistence type="predicted"/>
<keyword evidence="1" id="KW-0472">Membrane</keyword>
<accession>A0ABM1QQX5</accession>
<gene>
    <name evidence="3" type="primary">LOC104732309</name>
</gene>